<dbReference type="Pfam" id="PF20969">
    <property type="entry name" value="MASE11"/>
    <property type="match status" value="1"/>
</dbReference>
<evidence type="ECO:0000256" key="1">
    <source>
        <dbReference type="SAM" id="Phobius"/>
    </source>
</evidence>
<gene>
    <name evidence="3" type="ORF">ESB13_09845</name>
</gene>
<dbReference type="GO" id="GO:0000155">
    <property type="term" value="F:phosphorelay sensor kinase activity"/>
    <property type="evidence" value="ECO:0007669"/>
    <property type="project" value="InterPro"/>
</dbReference>
<feature type="transmembrane region" description="Helical" evidence="1">
    <location>
        <begin position="99"/>
        <end position="127"/>
    </location>
</feature>
<feature type="transmembrane region" description="Helical" evidence="1">
    <location>
        <begin position="139"/>
        <end position="162"/>
    </location>
</feature>
<keyword evidence="1" id="KW-0812">Transmembrane</keyword>
<comment type="caution">
    <text evidence="3">The sequence shown here is derived from an EMBL/GenBank/DDBJ whole genome shotgun (WGS) entry which is preliminary data.</text>
</comment>
<keyword evidence="1" id="KW-0472">Membrane</keyword>
<evidence type="ECO:0000259" key="2">
    <source>
        <dbReference type="Pfam" id="PF20969"/>
    </source>
</evidence>
<dbReference type="InterPro" id="IPR048437">
    <property type="entry name" value="MASE11"/>
</dbReference>
<dbReference type="RefSeq" id="WP_129002814.1">
    <property type="nucleotide sequence ID" value="NZ_SDHZ01000001.1"/>
</dbReference>
<accession>A0A4Q1DC34</accession>
<dbReference type="Proteomes" id="UP000290545">
    <property type="component" value="Unassembled WGS sequence"/>
</dbReference>
<dbReference type="OrthoDB" id="6231665at2"/>
<feature type="domain" description="MASE11" evidence="2">
    <location>
        <begin position="36"/>
        <end position="200"/>
    </location>
</feature>
<dbReference type="SUPFAM" id="SSF47384">
    <property type="entry name" value="Homodimeric domain of signal transducing histidine kinase"/>
    <property type="match status" value="1"/>
</dbReference>
<sequence>MMLLKERFNKPIARYSSFIREAMYERFEGDEHVFLYWQNDLFVQIIIWVLPVSFIALVPSMYFEVRDGYWPVALLDVLSLILIYGIALQRSINLYLRKVLVAVIIVVFCISLIVFMNALGLAGLYLFSLSVFMALLFTGRMAFAGLVVNVIACVLFSLFFYCRPELAAGYRFSLYTWGIYVSNYLFLNLVVVVLIRRLLGSIAQTMEKEWLLNRQLQEETAMKKQQGDKLREIAYLQSHVIRAPLVNIMGLAYLIRHSPGSQVEEEILDNLDESVLRLDEVIKNIVDHTT</sequence>
<feature type="transmembrane region" description="Helical" evidence="1">
    <location>
        <begin position="68"/>
        <end position="87"/>
    </location>
</feature>
<reference evidence="3 4" key="1">
    <citation type="submission" date="2019-01" db="EMBL/GenBank/DDBJ databases">
        <title>Filimonas sp. strain TTM-71.</title>
        <authorList>
            <person name="Chen W.-M."/>
        </authorList>
    </citation>
    <scope>NUCLEOTIDE SEQUENCE [LARGE SCALE GENOMIC DNA]</scope>
    <source>
        <strain evidence="3 4">TTM-71</strain>
    </source>
</reference>
<keyword evidence="4" id="KW-1185">Reference proteome</keyword>
<dbReference type="EMBL" id="SDHZ01000001">
    <property type="protein sequence ID" value="RXK87064.1"/>
    <property type="molecule type" value="Genomic_DNA"/>
</dbReference>
<dbReference type="InterPro" id="IPR036097">
    <property type="entry name" value="HisK_dim/P_sf"/>
</dbReference>
<dbReference type="AlphaFoldDB" id="A0A4Q1DC34"/>
<evidence type="ECO:0000313" key="3">
    <source>
        <dbReference type="EMBL" id="RXK87064.1"/>
    </source>
</evidence>
<dbReference type="Gene3D" id="1.10.287.130">
    <property type="match status" value="1"/>
</dbReference>
<evidence type="ECO:0000313" key="4">
    <source>
        <dbReference type="Proteomes" id="UP000290545"/>
    </source>
</evidence>
<protein>
    <recommendedName>
        <fullName evidence="2">MASE11 domain-containing protein</fullName>
    </recommendedName>
</protein>
<keyword evidence="1" id="KW-1133">Transmembrane helix</keyword>
<feature type="transmembrane region" description="Helical" evidence="1">
    <location>
        <begin position="41"/>
        <end position="62"/>
    </location>
</feature>
<organism evidence="3 4">
    <name type="scientific">Filimonas effusa</name>
    <dbReference type="NCBI Taxonomy" id="2508721"/>
    <lineage>
        <taxon>Bacteria</taxon>
        <taxon>Pseudomonadati</taxon>
        <taxon>Bacteroidota</taxon>
        <taxon>Chitinophagia</taxon>
        <taxon>Chitinophagales</taxon>
        <taxon>Chitinophagaceae</taxon>
        <taxon>Filimonas</taxon>
    </lineage>
</organism>
<proteinExistence type="predicted"/>
<name>A0A4Q1DC34_9BACT</name>
<feature type="transmembrane region" description="Helical" evidence="1">
    <location>
        <begin position="174"/>
        <end position="195"/>
    </location>
</feature>